<dbReference type="AlphaFoldDB" id="A0AAQ3KWK9"/>
<protein>
    <submittedName>
        <fullName evidence="2">Uncharacterized protein</fullName>
    </submittedName>
</protein>
<evidence type="ECO:0000313" key="2">
    <source>
        <dbReference type="EMBL" id="WOL16407.1"/>
    </source>
</evidence>
<dbReference type="Proteomes" id="UP001327560">
    <property type="component" value="Chromosome 8"/>
</dbReference>
<keyword evidence="3" id="KW-1185">Reference proteome</keyword>
<name>A0AAQ3KWK9_9LILI</name>
<gene>
    <name evidence="2" type="ORF">Cni_G25194</name>
</gene>
<evidence type="ECO:0000313" key="3">
    <source>
        <dbReference type="Proteomes" id="UP001327560"/>
    </source>
</evidence>
<organism evidence="2 3">
    <name type="scientific">Canna indica</name>
    <name type="common">Indian-shot</name>
    <dbReference type="NCBI Taxonomy" id="4628"/>
    <lineage>
        <taxon>Eukaryota</taxon>
        <taxon>Viridiplantae</taxon>
        <taxon>Streptophyta</taxon>
        <taxon>Embryophyta</taxon>
        <taxon>Tracheophyta</taxon>
        <taxon>Spermatophyta</taxon>
        <taxon>Magnoliopsida</taxon>
        <taxon>Liliopsida</taxon>
        <taxon>Zingiberales</taxon>
        <taxon>Cannaceae</taxon>
        <taxon>Canna</taxon>
    </lineage>
</organism>
<proteinExistence type="predicted"/>
<accession>A0AAQ3KWK9</accession>
<dbReference type="EMBL" id="CP136897">
    <property type="protein sequence ID" value="WOL16407.1"/>
    <property type="molecule type" value="Genomic_DNA"/>
</dbReference>
<feature type="compositionally biased region" description="Low complexity" evidence="1">
    <location>
        <begin position="52"/>
        <end position="66"/>
    </location>
</feature>
<feature type="compositionally biased region" description="Basic and acidic residues" evidence="1">
    <location>
        <begin position="7"/>
        <end position="45"/>
    </location>
</feature>
<reference evidence="2 3" key="1">
    <citation type="submission" date="2023-10" db="EMBL/GenBank/DDBJ databases">
        <title>Chromosome-scale genome assembly provides insights into flower coloration mechanisms of Canna indica.</title>
        <authorList>
            <person name="Li C."/>
        </authorList>
    </citation>
    <scope>NUCLEOTIDE SEQUENCE [LARGE SCALE GENOMIC DNA]</scope>
    <source>
        <tissue evidence="2">Flower</tissue>
    </source>
</reference>
<feature type="region of interest" description="Disordered" evidence="1">
    <location>
        <begin position="1"/>
        <end position="76"/>
    </location>
</feature>
<sequence length="76" mass="8201">MSSSSRSSERTKSHEAAPRKKAYGEAESEAREQRSKARRSGRADDNIGGLKSSSSECSREGSSSPSDLLRTVLIVN</sequence>
<evidence type="ECO:0000256" key="1">
    <source>
        <dbReference type="SAM" id="MobiDB-lite"/>
    </source>
</evidence>